<dbReference type="HOGENOM" id="CLU_1911597_0_0_1"/>
<proteinExistence type="predicted"/>
<keyword evidence="3" id="KW-1185">Reference proteome</keyword>
<dbReference type="AlphaFoldDB" id="W6Y6T5"/>
<feature type="non-terminal residue" evidence="2">
    <location>
        <position position="1"/>
    </location>
</feature>
<sequence>TSGATVKDKLIASSKISASTIASINVVPKSPQEPLHRHVLPILPHNPPNEQALNEQAPNEQAPNEQTPAPRYSYQHLQLFENMVLTIQKAQTDLEHSKVTKHGYLILESSPLDEDLSEFWDGYEAVPYNKNMV</sequence>
<feature type="region of interest" description="Disordered" evidence="1">
    <location>
        <begin position="43"/>
        <end position="68"/>
    </location>
</feature>
<dbReference type="RefSeq" id="XP_007712053.1">
    <property type="nucleotide sequence ID" value="XM_007713863.1"/>
</dbReference>
<name>W6Y6T5_COCC2</name>
<dbReference type="KEGG" id="bze:COCCADRAFT_95598"/>
<evidence type="ECO:0000313" key="2">
    <source>
        <dbReference type="EMBL" id="EUC33608.1"/>
    </source>
</evidence>
<accession>W6Y6T5</accession>
<reference evidence="2 3" key="1">
    <citation type="journal article" date="2013" name="PLoS Genet.">
        <title>Comparative genome structure, secondary metabolite, and effector coding capacity across Cochliobolus pathogens.</title>
        <authorList>
            <person name="Condon B.J."/>
            <person name="Leng Y."/>
            <person name="Wu D."/>
            <person name="Bushley K.E."/>
            <person name="Ohm R.A."/>
            <person name="Otillar R."/>
            <person name="Martin J."/>
            <person name="Schackwitz W."/>
            <person name="Grimwood J."/>
            <person name="MohdZainudin N."/>
            <person name="Xue C."/>
            <person name="Wang R."/>
            <person name="Manning V.A."/>
            <person name="Dhillon B."/>
            <person name="Tu Z.J."/>
            <person name="Steffenson B.J."/>
            <person name="Salamov A."/>
            <person name="Sun H."/>
            <person name="Lowry S."/>
            <person name="LaButti K."/>
            <person name="Han J."/>
            <person name="Copeland A."/>
            <person name="Lindquist E."/>
            <person name="Barry K."/>
            <person name="Schmutz J."/>
            <person name="Baker S.E."/>
            <person name="Ciuffetti L.M."/>
            <person name="Grigoriev I.V."/>
            <person name="Zhong S."/>
            <person name="Turgeon B.G."/>
        </authorList>
    </citation>
    <scope>NUCLEOTIDE SEQUENCE [LARGE SCALE GENOMIC DNA]</scope>
    <source>
        <strain evidence="2 3">26-R-13</strain>
    </source>
</reference>
<gene>
    <name evidence="2" type="ORF">COCCADRAFT_95598</name>
</gene>
<dbReference type="OrthoDB" id="10469316at2759"/>
<organism evidence="2 3">
    <name type="scientific">Cochliobolus carbonum (strain 26-R-13)</name>
    <name type="common">Maize leaf spot fungus</name>
    <name type="synonym">Bipolaris zeicola</name>
    <dbReference type="NCBI Taxonomy" id="930089"/>
    <lineage>
        <taxon>Eukaryota</taxon>
        <taxon>Fungi</taxon>
        <taxon>Dikarya</taxon>
        <taxon>Ascomycota</taxon>
        <taxon>Pezizomycotina</taxon>
        <taxon>Dothideomycetes</taxon>
        <taxon>Pleosporomycetidae</taxon>
        <taxon>Pleosporales</taxon>
        <taxon>Pleosporineae</taxon>
        <taxon>Pleosporaceae</taxon>
        <taxon>Bipolaris</taxon>
    </lineage>
</organism>
<protein>
    <submittedName>
        <fullName evidence="2">Uncharacterized protein</fullName>
    </submittedName>
</protein>
<evidence type="ECO:0000313" key="3">
    <source>
        <dbReference type="Proteomes" id="UP000053841"/>
    </source>
</evidence>
<dbReference type="Proteomes" id="UP000053841">
    <property type="component" value="Unassembled WGS sequence"/>
</dbReference>
<dbReference type="GeneID" id="19153981"/>
<feature type="compositionally biased region" description="Polar residues" evidence="1">
    <location>
        <begin position="48"/>
        <end position="67"/>
    </location>
</feature>
<dbReference type="EMBL" id="KI964606">
    <property type="protein sequence ID" value="EUC33608.1"/>
    <property type="molecule type" value="Genomic_DNA"/>
</dbReference>
<dbReference type="STRING" id="930089.W6Y6T5"/>
<evidence type="ECO:0000256" key="1">
    <source>
        <dbReference type="SAM" id="MobiDB-lite"/>
    </source>
</evidence>